<evidence type="ECO:0000313" key="1">
    <source>
        <dbReference type="EMBL" id="UUO16347.1"/>
    </source>
</evidence>
<dbReference type="EMBL" id="CP099464">
    <property type="protein sequence ID" value="UUO16347.1"/>
    <property type="molecule type" value="Genomic_DNA"/>
</dbReference>
<dbReference type="Proteomes" id="UP001057561">
    <property type="component" value="Chromosome"/>
</dbReference>
<sequence length="49" mass="5581">MEEILFDDTKCKDSFIETTAIIDNLVDEDYSRAIAKTIGFAKKVKSYFG</sequence>
<organism evidence="1 2">
    <name type="scientific">Dolichospermum heterosporum TAC447</name>
    <dbReference type="NCBI Taxonomy" id="747523"/>
    <lineage>
        <taxon>Bacteria</taxon>
        <taxon>Bacillati</taxon>
        <taxon>Cyanobacteriota</taxon>
        <taxon>Cyanophyceae</taxon>
        <taxon>Nostocales</taxon>
        <taxon>Aphanizomenonaceae</taxon>
        <taxon>Dolichospermum</taxon>
        <taxon>Dolichospermum heterosporum</taxon>
    </lineage>
</organism>
<reference evidence="1" key="1">
    <citation type="submission" date="2022-06" db="EMBL/GenBank/DDBJ databases">
        <title>Nostosin G and Spiroidesin B from the Cyanobacterium Dolichospermum sp. NIES-1697.</title>
        <authorList>
            <person name="Phan C.-S."/>
            <person name="Mehjabin J.J."/>
            <person name="Anas A.R.J."/>
            <person name="Hayasaka M."/>
            <person name="Onoki R."/>
            <person name="Wang J."/>
            <person name="Umezawa T."/>
            <person name="Washio K."/>
            <person name="Morikawa M."/>
            <person name="Okino T."/>
        </authorList>
    </citation>
    <scope>NUCLEOTIDE SEQUENCE</scope>
    <source>
        <strain evidence="1">NIES-1697</strain>
    </source>
</reference>
<gene>
    <name evidence="1" type="ORF">NG743_04675</name>
</gene>
<name>A0ABY5LZZ0_9CYAN</name>
<accession>A0ABY5LZZ0</accession>
<evidence type="ECO:0000313" key="2">
    <source>
        <dbReference type="Proteomes" id="UP001057561"/>
    </source>
</evidence>
<proteinExistence type="predicted"/>
<dbReference type="RefSeq" id="WP_160170659.1">
    <property type="nucleotide sequence ID" value="NZ_CP099464.1"/>
</dbReference>
<protein>
    <submittedName>
        <fullName evidence="1">Uncharacterized protein</fullName>
    </submittedName>
</protein>
<keyword evidence="2" id="KW-1185">Reference proteome</keyword>